<evidence type="ECO:0000256" key="3">
    <source>
        <dbReference type="ARBA" id="ARBA00022989"/>
    </source>
</evidence>
<keyword evidence="2 6" id="KW-0812">Transmembrane</keyword>
<name>A0A9P5X8K3_9AGAR</name>
<dbReference type="PANTHER" id="PTHR15549:SF30">
    <property type="entry name" value="MID2 DOMAIN-CONTAINING PROTEIN"/>
    <property type="match status" value="1"/>
</dbReference>
<evidence type="ECO:0000313" key="7">
    <source>
        <dbReference type="EMBL" id="KAF9446085.1"/>
    </source>
</evidence>
<comment type="subcellular location">
    <subcellularLocation>
        <location evidence="1">Membrane</location>
        <topology evidence="1">Single-pass membrane protein</topology>
    </subcellularLocation>
</comment>
<gene>
    <name evidence="7" type="ORF">P691DRAFT_227964</name>
</gene>
<dbReference type="OrthoDB" id="3068832at2759"/>
<organism evidence="7 8">
    <name type="scientific">Macrolepiota fuliginosa MF-IS2</name>
    <dbReference type="NCBI Taxonomy" id="1400762"/>
    <lineage>
        <taxon>Eukaryota</taxon>
        <taxon>Fungi</taxon>
        <taxon>Dikarya</taxon>
        <taxon>Basidiomycota</taxon>
        <taxon>Agaricomycotina</taxon>
        <taxon>Agaricomycetes</taxon>
        <taxon>Agaricomycetidae</taxon>
        <taxon>Agaricales</taxon>
        <taxon>Agaricineae</taxon>
        <taxon>Agaricaceae</taxon>
        <taxon>Macrolepiota</taxon>
    </lineage>
</organism>
<feature type="region of interest" description="Disordered" evidence="5">
    <location>
        <begin position="302"/>
        <end position="417"/>
    </location>
</feature>
<evidence type="ECO:0000256" key="5">
    <source>
        <dbReference type="SAM" id="MobiDB-lite"/>
    </source>
</evidence>
<evidence type="ECO:0000256" key="2">
    <source>
        <dbReference type="ARBA" id="ARBA00022692"/>
    </source>
</evidence>
<feature type="compositionally biased region" description="Acidic residues" evidence="5">
    <location>
        <begin position="466"/>
        <end position="475"/>
    </location>
</feature>
<evidence type="ECO:0000256" key="6">
    <source>
        <dbReference type="SAM" id="Phobius"/>
    </source>
</evidence>
<feature type="compositionally biased region" description="Pro residues" evidence="5">
    <location>
        <begin position="12"/>
        <end position="38"/>
    </location>
</feature>
<comment type="caution">
    <text evidence="7">The sequence shown here is derived from an EMBL/GenBank/DDBJ whole genome shotgun (WGS) entry which is preliminary data.</text>
</comment>
<evidence type="ECO:0000313" key="8">
    <source>
        <dbReference type="Proteomes" id="UP000807342"/>
    </source>
</evidence>
<dbReference type="GO" id="GO:0016020">
    <property type="term" value="C:membrane"/>
    <property type="evidence" value="ECO:0007669"/>
    <property type="project" value="UniProtKB-SubCell"/>
</dbReference>
<protein>
    <submittedName>
        <fullName evidence="7">Uncharacterized protein</fullName>
    </submittedName>
</protein>
<accession>A0A9P5X8K3</accession>
<proteinExistence type="predicted"/>
<feature type="compositionally biased region" description="Polar residues" evidence="5">
    <location>
        <begin position="337"/>
        <end position="370"/>
    </location>
</feature>
<feature type="compositionally biased region" description="Low complexity" evidence="5">
    <location>
        <begin position="385"/>
        <end position="398"/>
    </location>
</feature>
<feature type="transmembrane region" description="Helical" evidence="6">
    <location>
        <begin position="150"/>
        <end position="171"/>
    </location>
</feature>
<feature type="compositionally biased region" description="Low complexity" evidence="5">
    <location>
        <begin position="1"/>
        <end position="11"/>
    </location>
</feature>
<keyword evidence="8" id="KW-1185">Reference proteome</keyword>
<dbReference type="Proteomes" id="UP000807342">
    <property type="component" value="Unassembled WGS sequence"/>
</dbReference>
<keyword evidence="4 6" id="KW-0472">Membrane</keyword>
<feature type="region of interest" description="Disordered" evidence="5">
    <location>
        <begin position="431"/>
        <end position="478"/>
    </location>
</feature>
<feature type="region of interest" description="Disordered" evidence="5">
    <location>
        <begin position="1"/>
        <end position="110"/>
    </location>
</feature>
<dbReference type="GO" id="GO:0071944">
    <property type="term" value="C:cell periphery"/>
    <property type="evidence" value="ECO:0007669"/>
    <property type="project" value="UniProtKB-ARBA"/>
</dbReference>
<reference evidence="7" key="1">
    <citation type="submission" date="2020-11" db="EMBL/GenBank/DDBJ databases">
        <authorList>
            <consortium name="DOE Joint Genome Institute"/>
            <person name="Ahrendt S."/>
            <person name="Riley R."/>
            <person name="Andreopoulos W."/>
            <person name="Labutti K."/>
            <person name="Pangilinan J."/>
            <person name="Ruiz-Duenas F.J."/>
            <person name="Barrasa J.M."/>
            <person name="Sanchez-Garcia M."/>
            <person name="Camarero S."/>
            <person name="Miyauchi S."/>
            <person name="Serrano A."/>
            <person name="Linde D."/>
            <person name="Babiker R."/>
            <person name="Drula E."/>
            <person name="Ayuso-Fernandez I."/>
            <person name="Pacheco R."/>
            <person name="Padilla G."/>
            <person name="Ferreira P."/>
            <person name="Barriuso J."/>
            <person name="Kellner H."/>
            <person name="Castanera R."/>
            <person name="Alfaro M."/>
            <person name="Ramirez L."/>
            <person name="Pisabarro A.G."/>
            <person name="Kuo A."/>
            <person name="Tritt A."/>
            <person name="Lipzen A."/>
            <person name="He G."/>
            <person name="Yan M."/>
            <person name="Ng V."/>
            <person name="Cullen D."/>
            <person name="Martin F."/>
            <person name="Rosso M.-N."/>
            <person name="Henrissat B."/>
            <person name="Hibbett D."/>
            <person name="Martinez A.T."/>
            <person name="Grigoriev I.V."/>
        </authorList>
    </citation>
    <scope>NUCLEOTIDE SEQUENCE</scope>
    <source>
        <strain evidence="7">MF-IS2</strain>
    </source>
</reference>
<evidence type="ECO:0000256" key="1">
    <source>
        <dbReference type="ARBA" id="ARBA00004167"/>
    </source>
</evidence>
<keyword evidence="3 6" id="KW-1133">Transmembrane helix</keyword>
<evidence type="ECO:0000256" key="4">
    <source>
        <dbReference type="ARBA" id="ARBA00023136"/>
    </source>
</evidence>
<dbReference type="PANTHER" id="PTHR15549">
    <property type="entry name" value="PAIRED IMMUNOGLOBULIN-LIKE TYPE 2 RECEPTOR"/>
    <property type="match status" value="1"/>
</dbReference>
<dbReference type="InterPro" id="IPR051694">
    <property type="entry name" value="Immunoregulatory_rcpt-like"/>
</dbReference>
<dbReference type="AlphaFoldDB" id="A0A9P5X8K3"/>
<feature type="compositionally biased region" description="Low complexity" evidence="5">
    <location>
        <begin position="39"/>
        <end position="104"/>
    </location>
</feature>
<dbReference type="EMBL" id="MU151263">
    <property type="protein sequence ID" value="KAF9446085.1"/>
    <property type="molecule type" value="Genomic_DNA"/>
</dbReference>
<sequence length="490" mass="49840">MASTTTTSTPPITLPPPPATSTPSTPPPPATTPPPPPATTTTTTSPPATTPPSTTANVPPPQTTTSTTSTTSTSATPTTPSTPPTTTSTTTSTTAPSITPATSTIVITPGGQPVTITSVIVSSSSRNVAPTGAADGSSSSNKGFFHNTGAVAGVFTVVGLIVLAILIAFITNTIRRRRAKKFDDEIAAAAHDAANAPVPHFGYDDDDDFRPGGAGAYGSGGAKFSDMSHGTFTQPPMSVPESYGMRELPHHGSGPNPGEYFDPSAGGYAPAGAAGIGVARARSMRDGGYAAGLTEGTSPYAAFAAPGSQQHGNGGAPQYPPGMIRGAGAPEFDLNRRPSQYTQQTDYSALSRNKSLNTMNSGSAPSYQSDPYNTSSNGSGGPGQQGYPNSFGAYANVGAGNGGQKQQLPQIPAARSEEDLNAAYDGYVVDEAPALPPNTHAQGLVSPQPGPLPNPFSAKGERPGEYADETDDEAEEPRRVLKVCYPPFSS</sequence>